<dbReference type="InterPro" id="IPR003170">
    <property type="entry name" value="MurB"/>
</dbReference>
<dbReference type="InterPro" id="IPR036635">
    <property type="entry name" value="MurB_C_sf"/>
</dbReference>
<dbReference type="GO" id="GO:0071555">
    <property type="term" value="P:cell wall organization"/>
    <property type="evidence" value="ECO:0007669"/>
    <property type="project" value="UniProtKB-KW"/>
</dbReference>
<dbReference type="GO" id="GO:0008360">
    <property type="term" value="P:regulation of cell shape"/>
    <property type="evidence" value="ECO:0007669"/>
    <property type="project" value="UniProtKB-KW"/>
</dbReference>
<organism evidence="22 23">
    <name type="scientific">OM182 bacterium BACL3 MAG-120507-bin80</name>
    <dbReference type="NCBI Taxonomy" id="1655577"/>
    <lineage>
        <taxon>Bacteria</taxon>
        <taxon>Pseudomonadati</taxon>
        <taxon>Pseudomonadota</taxon>
        <taxon>Gammaproteobacteria</taxon>
        <taxon>OMG group</taxon>
        <taxon>OM182 clade</taxon>
    </lineage>
</organism>
<dbReference type="Pfam" id="PF01565">
    <property type="entry name" value="FAD_binding_4"/>
    <property type="match status" value="1"/>
</dbReference>
<keyword evidence="10 20" id="KW-0285">Flavoprotein</keyword>
<comment type="pathway">
    <text evidence="4 20">Cell wall biogenesis; peptidoglycan biosynthesis.</text>
</comment>
<evidence type="ECO:0000256" key="12">
    <source>
        <dbReference type="ARBA" id="ARBA00022857"/>
    </source>
</evidence>
<evidence type="ECO:0000256" key="4">
    <source>
        <dbReference type="ARBA" id="ARBA00004752"/>
    </source>
</evidence>
<dbReference type="GO" id="GO:0009252">
    <property type="term" value="P:peptidoglycan biosynthetic process"/>
    <property type="evidence" value="ECO:0007669"/>
    <property type="project" value="UniProtKB-UniRule"/>
</dbReference>
<dbReference type="Gene3D" id="3.30.465.10">
    <property type="match status" value="1"/>
</dbReference>
<dbReference type="InterPro" id="IPR016167">
    <property type="entry name" value="FAD-bd_PCMH_sub1"/>
</dbReference>
<dbReference type="InterPro" id="IPR016166">
    <property type="entry name" value="FAD-bd_PCMH"/>
</dbReference>
<feature type="active site" evidence="20">
    <location>
        <position position="166"/>
    </location>
</feature>
<dbReference type="NCBIfam" id="TIGR00179">
    <property type="entry name" value="murB"/>
    <property type="match status" value="1"/>
</dbReference>
<keyword evidence="16 20" id="KW-0131">Cell cycle</keyword>
<protein>
    <recommendedName>
        <fullName evidence="7 20">UDP-N-acetylenolpyruvoylglucosamine reductase</fullName>
        <ecNumber evidence="6 20">1.3.1.98</ecNumber>
    </recommendedName>
    <alternativeName>
        <fullName evidence="18 20">UDP-N-acetylmuramate dehydrogenase</fullName>
    </alternativeName>
</protein>
<dbReference type="Pfam" id="PF02873">
    <property type="entry name" value="MurB_C"/>
    <property type="match status" value="1"/>
</dbReference>
<proteinExistence type="inferred from homology"/>
<evidence type="ECO:0000256" key="7">
    <source>
        <dbReference type="ARBA" id="ARBA00015188"/>
    </source>
</evidence>
<gene>
    <name evidence="20" type="primary">murB</name>
    <name evidence="22" type="ORF">ABR69_08190</name>
</gene>
<comment type="similarity">
    <text evidence="5 20">Belongs to the MurB family.</text>
</comment>
<dbReference type="UniPathway" id="UPA00219"/>
<accession>A0A0R2S752</accession>
<evidence type="ECO:0000259" key="21">
    <source>
        <dbReference type="PROSITE" id="PS51387"/>
    </source>
</evidence>
<evidence type="ECO:0000256" key="15">
    <source>
        <dbReference type="ARBA" id="ARBA00023002"/>
    </source>
</evidence>
<keyword evidence="8 20" id="KW-0963">Cytoplasm</keyword>
<dbReference type="NCBIfam" id="NF000755">
    <property type="entry name" value="PRK00046.1"/>
    <property type="match status" value="1"/>
</dbReference>
<dbReference type="InterPro" id="IPR016169">
    <property type="entry name" value="FAD-bd_PCMH_sub2"/>
</dbReference>
<evidence type="ECO:0000256" key="19">
    <source>
        <dbReference type="ARBA" id="ARBA00048914"/>
    </source>
</evidence>
<keyword evidence="12 20" id="KW-0521">NADP</keyword>
<dbReference type="AlphaFoldDB" id="A0A0R2S752"/>
<evidence type="ECO:0000256" key="10">
    <source>
        <dbReference type="ARBA" id="ARBA00022630"/>
    </source>
</evidence>
<comment type="catalytic activity">
    <reaction evidence="19 20">
        <text>UDP-N-acetyl-alpha-D-muramate + NADP(+) = UDP-N-acetyl-3-O-(1-carboxyvinyl)-alpha-D-glucosamine + NADPH + H(+)</text>
        <dbReference type="Rhea" id="RHEA:12248"/>
        <dbReference type="ChEBI" id="CHEBI:15378"/>
        <dbReference type="ChEBI" id="CHEBI:57783"/>
        <dbReference type="ChEBI" id="CHEBI:58349"/>
        <dbReference type="ChEBI" id="CHEBI:68483"/>
        <dbReference type="ChEBI" id="CHEBI:70757"/>
        <dbReference type="EC" id="1.3.1.98"/>
    </reaction>
</comment>
<feature type="domain" description="FAD-binding PCMH-type" evidence="21">
    <location>
        <begin position="22"/>
        <end position="190"/>
    </location>
</feature>
<feature type="active site" description="Proton donor" evidence="20">
    <location>
        <position position="238"/>
    </location>
</feature>
<comment type="cofactor">
    <cofactor evidence="1 20">
        <name>FAD</name>
        <dbReference type="ChEBI" id="CHEBI:57692"/>
    </cofactor>
</comment>
<evidence type="ECO:0000256" key="5">
    <source>
        <dbReference type="ARBA" id="ARBA00010485"/>
    </source>
</evidence>
<dbReference type="GO" id="GO:0071949">
    <property type="term" value="F:FAD binding"/>
    <property type="evidence" value="ECO:0007669"/>
    <property type="project" value="InterPro"/>
</dbReference>
<keyword evidence="15 20" id="KW-0560">Oxidoreductase</keyword>
<dbReference type="SUPFAM" id="SSF56194">
    <property type="entry name" value="Uridine diphospho-N-Acetylenolpyruvylglucosamine reductase, MurB, C-terminal domain"/>
    <property type="match status" value="1"/>
</dbReference>
<evidence type="ECO:0000256" key="14">
    <source>
        <dbReference type="ARBA" id="ARBA00022984"/>
    </source>
</evidence>
<comment type="subcellular location">
    <subcellularLocation>
        <location evidence="3 20">Cytoplasm</location>
    </subcellularLocation>
</comment>
<evidence type="ECO:0000256" key="9">
    <source>
        <dbReference type="ARBA" id="ARBA00022618"/>
    </source>
</evidence>
<dbReference type="InterPro" id="IPR011601">
    <property type="entry name" value="MurB_C"/>
</dbReference>
<dbReference type="EC" id="1.3.1.98" evidence="6 20"/>
<dbReference type="InterPro" id="IPR036318">
    <property type="entry name" value="FAD-bd_PCMH-like_sf"/>
</dbReference>
<evidence type="ECO:0000256" key="17">
    <source>
        <dbReference type="ARBA" id="ARBA00023316"/>
    </source>
</evidence>
<dbReference type="PANTHER" id="PTHR21071:SF4">
    <property type="entry name" value="UDP-N-ACETYLENOLPYRUVOYLGLUCOSAMINE REDUCTASE"/>
    <property type="match status" value="1"/>
</dbReference>
<dbReference type="EMBL" id="LIBB01000298">
    <property type="protein sequence ID" value="KRO70732.1"/>
    <property type="molecule type" value="Genomic_DNA"/>
</dbReference>
<dbReference type="HAMAP" id="MF_00037">
    <property type="entry name" value="MurB"/>
    <property type="match status" value="1"/>
</dbReference>
<keyword evidence="9 20" id="KW-0132">Cell division</keyword>
<evidence type="ECO:0000256" key="8">
    <source>
        <dbReference type="ARBA" id="ARBA00022490"/>
    </source>
</evidence>
<dbReference type="NCBIfam" id="NF010478">
    <property type="entry name" value="PRK13903.1"/>
    <property type="match status" value="1"/>
</dbReference>
<evidence type="ECO:0000313" key="22">
    <source>
        <dbReference type="EMBL" id="KRO70732.1"/>
    </source>
</evidence>
<dbReference type="GO" id="GO:0005829">
    <property type="term" value="C:cytosol"/>
    <property type="evidence" value="ECO:0007669"/>
    <property type="project" value="TreeGrafter"/>
</dbReference>
<dbReference type="GO" id="GO:0051301">
    <property type="term" value="P:cell division"/>
    <property type="evidence" value="ECO:0007669"/>
    <property type="project" value="UniProtKB-KW"/>
</dbReference>
<evidence type="ECO:0000313" key="23">
    <source>
        <dbReference type="Proteomes" id="UP000051934"/>
    </source>
</evidence>
<dbReference type="Proteomes" id="UP000051934">
    <property type="component" value="Unassembled WGS sequence"/>
</dbReference>
<dbReference type="SUPFAM" id="SSF56176">
    <property type="entry name" value="FAD-binding/transporter-associated domain-like"/>
    <property type="match status" value="1"/>
</dbReference>
<comment type="function">
    <text evidence="2 20">Cell wall formation.</text>
</comment>
<reference evidence="22 23" key="1">
    <citation type="submission" date="2015-10" db="EMBL/GenBank/DDBJ databases">
        <title>Metagenome-Assembled Genomes uncover a global brackish microbiome.</title>
        <authorList>
            <person name="Hugerth L.W."/>
            <person name="Larsson J."/>
            <person name="Alneberg J."/>
            <person name="Lindh M.V."/>
            <person name="Legrand C."/>
            <person name="Pinhassi J."/>
            <person name="Andersson A.F."/>
        </authorList>
    </citation>
    <scope>NUCLEOTIDE SEQUENCE [LARGE SCALE GENOMIC DNA]</scope>
    <source>
        <strain evidence="22">BACL4 MAG-120507-bin80</strain>
    </source>
</reference>
<evidence type="ECO:0000256" key="11">
    <source>
        <dbReference type="ARBA" id="ARBA00022827"/>
    </source>
</evidence>
<keyword evidence="17 20" id="KW-0961">Cell wall biogenesis/degradation</keyword>
<evidence type="ECO:0000256" key="6">
    <source>
        <dbReference type="ARBA" id="ARBA00012518"/>
    </source>
</evidence>
<dbReference type="PANTHER" id="PTHR21071">
    <property type="entry name" value="UDP-N-ACETYLENOLPYRUVOYLGLUCOSAMINE REDUCTASE"/>
    <property type="match status" value="1"/>
</dbReference>
<evidence type="ECO:0000256" key="1">
    <source>
        <dbReference type="ARBA" id="ARBA00001974"/>
    </source>
</evidence>
<dbReference type="GO" id="GO:0008762">
    <property type="term" value="F:UDP-N-acetylmuramate dehydrogenase activity"/>
    <property type="evidence" value="ECO:0007669"/>
    <property type="project" value="UniProtKB-UniRule"/>
</dbReference>
<sequence>MSAMRLAKLLENAPLEGHTTFGVQQRARYLIEVNDLHELYEAVEFARDNHLELLVLGGGSNVLFVRDFPGLIVIIKLVGIVREGANKLWVAAGENWHDLVEWTLANHLYGLENLALIPGTVGAAPIQNIGAYGVEVEQFVTRVRAFDTHLAEAVDFERSDCDFAYRDSLFKRAPRGRYIVLEVEFELSAVDSPVLTYAPLAERFAADGAVTAEKVFDAVCEIRRSKLPDPKLIGNAGSFFKNPVVSAGKLDQIRAQNFDVPAFPIDEGDFYKLSAAWLLDAAGWKGKTRGVAGVYENHALVLVNLGGATGEDLFLLAQEMSSSILQRFGLALQPEVLIV</sequence>
<dbReference type="Gene3D" id="3.30.43.10">
    <property type="entry name" value="Uridine Diphospho-n-acetylenolpyruvylglucosamine Reductase, domain 2"/>
    <property type="match status" value="1"/>
</dbReference>
<keyword evidence="11 20" id="KW-0274">FAD</keyword>
<evidence type="ECO:0000256" key="2">
    <source>
        <dbReference type="ARBA" id="ARBA00003921"/>
    </source>
</evidence>
<dbReference type="PROSITE" id="PS51387">
    <property type="entry name" value="FAD_PCMH"/>
    <property type="match status" value="1"/>
</dbReference>
<dbReference type="InterPro" id="IPR006094">
    <property type="entry name" value="Oxid_FAD_bind_N"/>
</dbReference>
<evidence type="ECO:0000256" key="18">
    <source>
        <dbReference type="ARBA" id="ARBA00031026"/>
    </source>
</evidence>
<keyword evidence="13 20" id="KW-0133">Cell shape</keyword>
<evidence type="ECO:0000256" key="20">
    <source>
        <dbReference type="HAMAP-Rule" id="MF_00037"/>
    </source>
</evidence>
<feature type="active site" evidence="20">
    <location>
        <position position="335"/>
    </location>
</feature>
<comment type="caution">
    <text evidence="22">The sequence shown here is derived from an EMBL/GenBank/DDBJ whole genome shotgun (WGS) entry which is preliminary data.</text>
</comment>
<dbReference type="Gene3D" id="3.90.78.10">
    <property type="entry name" value="UDP-N-acetylenolpyruvoylglucosamine reductase, C-terminal domain"/>
    <property type="match status" value="1"/>
</dbReference>
<name>A0A0R2S752_9GAMM</name>
<evidence type="ECO:0000256" key="13">
    <source>
        <dbReference type="ARBA" id="ARBA00022960"/>
    </source>
</evidence>
<keyword evidence="14 20" id="KW-0573">Peptidoglycan synthesis</keyword>
<evidence type="ECO:0000256" key="3">
    <source>
        <dbReference type="ARBA" id="ARBA00004496"/>
    </source>
</evidence>
<evidence type="ECO:0000256" key="16">
    <source>
        <dbReference type="ARBA" id="ARBA00023306"/>
    </source>
</evidence>